<gene>
    <name evidence="1" type="ORF">BT96DRAFT_998426</name>
</gene>
<accession>A0A6A4HBN5</accession>
<protein>
    <submittedName>
        <fullName evidence="1">Uncharacterized protein</fullName>
    </submittedName>
</protein>
<dbReference type="Proteomes" id="UP000799118">
    <property type="component" value="Unassembled WGS sequence"/>
</dbReference>
<proteinExistence type="predicted"/>
<reference evidence="1" key="1">
    <citation type="journal article" date="2019" name="Environ. Microbiol.">
        <title>Fungal ecological strategies reflected in gene transcription - a case study of two litter decomposers.</title>
        <authorList>
            <person name="Barbi F."/>
            <person name="Kohler A."/>
            <person name="Barry K."/>
            <person name="Baskaran P."/>
            <person name="Daum C."/>
            <person name="Fauchery L."/>
            <person name="Ihrmark K."/>
            <person name="Kuo A."/>
            <person name="LaButti K."/>
            <person name="Lipzen A."/>
            <person name="Morin E."/>
            <person name="Grigoriev I.V."/>
            <person name="Henrissat B."/>
            <person name="Lindahl B."/>
            <person name="Martin F."/>
        </authorList>
    </citation>
    <scope>NUCLEOTIDE SEQUENCE</scope>
    <source>
        <strain evidence="1">JB14</strain>
    </source>
</reference>
<evidence type="ECO:0000313" key="1">
    <source>
        <dbReference type="EMBL" id="KAE9394515.1"/>
    </source>
</evidence>
<evidence type="ECO:0000313" key="2">
    <source>
        <dbReference type="Proteomes" id="UP000799118"/>
    </source>
</evidence>
<keyword evidence="2" id="KW-1185">Reference proteome</keyword>
<dbReference type="AlphaFoldDB" id="A0A6A4HBN5"/>
<organism evidence="1 2">
    <name type="scientific">Gymnopus androsaceus JB14</name>
    <dbReference type="NCBI Taxonomy" id="1447944"/>
    <lineage>
        <taxon>Eukaryota</taxon>
        <taxon>Fungi</taxon>
        <taxon>Dikarya</taxon>
        <taxon>Basidiomycota</taxon>
        <taxon>Agaricomycotina</taxon>
        <taxon>Agaricomycetes</taxon>
        <taxon>Agaricomycetidae</taxon>
        <taxon>Agaricales</taxon>
        <taxon>Marasmiineae</taxon>
        <taxon>Omphalotaceae</taxon>
        <taxon>Gymnopus</taxon>
    </lineage>
</organism>
<name>A0A6A4HBN5_9AGAR</name>
<sequence>MFASSVSFNLSYIISIAFLSERSRFEPESSGTSLLPSDDSCMHIINNENCPSSIPISDKKDDSSVDGENFPLAPAEEILPCDLYLPREYFQDYQQQPTTMNSDSQMRMDGYSYSSSDNILDISSWYVFSELHDPLTFPRTLEEMFTKSEGFPAFTHGLGPALIRSPFANGATSLGFKLANRSLNLF</sequence>
<dbReference type="EMBL" id="ML769548">
    <property type="protein sequence ID" value="KAE9394515.1"/>
    <property type="molecule type" value="Genomic_DNA"/>
</dbReference>
<dbReference type="OrthoDB" id="409586at2759"/>